<dbReference type="Proteomes" id="UP000828941">
    <property type="component" value="Chromosome 4"/>
</dbReference>
<name>A0ACB9PND7_BAUVA</name>
<sequence length="249" mass="27215">MAEGNPQVPQELAGNEEQQHLKYLEFVQVATIEALVRFSILYAYAKERSGPLKPGVETVEGAVKSVVAPVYNKFHDTPAEMLRYVDRKVDESVTELDKHVPSNVKKVSAQGLRAVQMAPAAARTVVSDVRRAGVVDTASGLAKSVYSKCEPTAKVLYAKYEPKAEQCAVSTWRRLNKLPLFPHVANAVLPKAAYCTEKYNETVRSTSEKGYRVSAYLPLVPTEKIAKIFAGDEAQLPNSGPTQTGIAAH</sequence>
<proteinExistence type="predicted"/>
<accession>A0ACB9PND7</accession>
<evidence type="ECO:0000313" key="1">
    <source>
        <dbReference type="EMBL" id="KAI4349953.1"/>
    </source>
</evidence>
<keyword evidence="2" id="KW-1185">Reference proteome</keyword>
<organism evidence="1 2">
    <name type="scientific">Bauhinia variegata</name>
    <name type="common">Purple orchid tree</name>
    <name type="synonym">Phanera variegata</name>
    <dbReference type="NCBI Taxonomy" id="167791"/>
    <lineage>
        <taxon>Eukaryota</taxon>
        <taxon>Viridiplantae</taxon>
        <taxon>Streptophyta</taxon>
        <taxon>Embryophyta</taxon>
        <taxon>Tracheophyta</taxon>
        <taxon>Spermatophyta</taxon>
        <taxon>Magnoliopsida</taxon>
        <taxon>eudicotyledons</taxon>
        <taxon>Gunneridae</taxon>
        <taxon>Pentapetalae</taxon>
        <taxon>rosids</taxon>
        <taxon>fabids</taxon>
        <taxon>Fabales</taxon>
        <taxon>Fabaceae</taxon>
        <taxon>Cercidoideae</taxon>
        <taxon>Cercideae</taxon>
        <taxon>Bauhiniinae</taxon>
        <taxon>Bauhinia</taxon>
    </lineage>
</organism>
<dbReference type="EMBL" id="CM039429">
    <property type="protein sequence ID" value="KAI4349953.1"/>
    <property type="molecule type" value="Genomic_DNA"/>
</dbReference>
<reference evidence="1 2" key="1">
    <citation type="journal article" date="2022" name="DNA Res.">
        <title>Chromosomal-level genome assembly of the orchid tree Bauhinia variegata (Leguminosae; Cercidoideae) supports the allotetraploid origin hypothesis of Bauhinia.</title>
        <authorList>
            <person name="Zhong Y."/>
            <person name="Chen Y."/>
            <person name="Zheng D."/>
            <person name="Pang J."/>
            <person name="Liu Y."/>
            <person name="Luo S."/>
            <person name="Meng S."/>
            <person name="Qian L."/>
            <person name="Wei D."/>
            <person name="Dai S."/>
            <person name="Zhou R."/>
        </authorList>
    </citation>
    <scope>NUCLEOTIDE SEQUENCE [LARGE SCALE GENOMIC DNA]</scope>
    <source>
        <strain evidence="1">BV-YZ2020</strain>
    </source>
</reference>
<comment type="caution">
    <text evidence="1">The sequence shown here is derived from an EMBL/GenBank/DDBJ whole genome shotgun (WGS) entry which is preliminary data.</text>
</comment>
<protein>
    <submittedName>
        <fullName evidence="1">Uncharacterized protein</fullName>
    </submittedName>
</protein>
<gene>
    <name evidence="1" type="ORF">L6164_010492</name>
</gene>
<evidence type="ECO:0000313" key="2">
    <source>
        <dbReference type="Proteomes" id="UP000828941"/>
    </source>
</evidence>